<evidence type="ECO:0000256" key="3">
    <source>
        <dbReference type="ARBA" id="ARBA00023125"/>
    </source>
</evidence>
<dbReference type="SUPFAM" id="SSF47413">
    <property type="entry name" value="lambda repressor-like DNA-binding domains"/>
    <property type="match status" value="1"/>
</dbReference>
<evidence type="ECO:0000256" key="2">
    <source>
        <dbReference type="ARBA" id="ARBA00023015"/>
    </source>
</evidence>
<evidence type="ECO:0000256" key="1">
    <source>
        <dbReference type="ARBA" id="ARBA00022491"/>
    </source>
</evidence>
<name>A0A3G4VDP2_9VIBR</name>
<dbReference type="PANTHER" id="PTHR30146">
    <property type="entry name" value="LACI-RELATED TRANSCRIPTIONAL REPRESSOR"/>
    <property type="match status" value="1"/>
</dbReference>
<dbReference type="GO" id="GO:0003700">
    <property type="term" value="F:DNA-binding transcription factor activity"/>
    <property type="evidence" value="ECO:0007669"/>
    <property type="project" value="TreeGrafter"/>
</dbReference>
<dbReference type="CDD" id="cd01392">
    <property type="entry name" value="HTH_LacI"/>
    <property type="match status" value="1"/>
</dbReference>
<evidence type="ECO:0000313" key="6">
    <source>
        <dbReference type="Proteomes" id="UP000279760"/>
    </source>
</evidence>
<gene>
    <name evidence="5" type="ORF">ECB94_15260</name>
</gene>
<dbReference type="InterPro" id="IPR000843">
    <property type="entry name" value="HTH_LacI"/>
</dbReference>
<dbReference type="SMART" id="SM00354">
    <property type="entry name" value="HTH_LACI"/>
    <property type="match status" value="1"/>
</dbReference>
<reference evidence="5 6" key="1">
    <citation type="submission" date="2018-11" db="EMBL/GenBank/DDBJ databases">
        <title>Complete Genome Sequence of Vbrio mediterranei 117-T6: a Potential Pathogen Bacteria Isolated from the Conchocelis of Pyropia.</title>
        <authorList>
            <person name="Liu Q."/>
        </authorList>
    </citation>
    <scope>NUCLEOTIDE SEQUENCE [LARGE SCALE GENOMIC DNA]</scope>
    <source>
        <strain evidence="5 6">117-T6</strain>
    </source>
</reference>
<proteinExistence type="predicted"/>
<dbReference type="PROSITE" id="PS50932">
    <property type="entry name" value="HTH_LACI_2"/>
    <property type="match status" value="1"/>
</dbReference>
<dbReference type="Gene3D" id="3.40.50.2300">
    <property type="match status" value="2"/>
</dbReference>
<dbReference type="InterPro" id="IPR028082">
    <property type="entry name" value="Peripla_BP_I"/>
</dbReference>
<keyword evidence="3" id="KW-0238">DNA-binding</keyword>
<dbReference type="GO" id="GO:0000976">
    <property type="term" value="F:transcription cis-regulatory region binding"/>
    <property type="evidence" value="ECO:0007669"/>
    <property type="project" value="TreeGrafter"/>
</dbReference>
<protein>
    <submittedName>
        <fullName evidence="5">LacI family transcriptional regulator</fullName>
    </submittedName>
</protein>
<keyword evidence="2" id="KW-0805">Transcription regulation</keyword>
<dbReference type="GeneID" id="64085636"/>
<accession>A0A3G4VDP2</accession>
<dbReference type="AlphaFoldDB" id="A0A3G4VDP2"/>
<evidence type="ECO:0000256" key="4">
    <source>
        <dbReference type="ARBA" id="ARBA00023163"/>
    </source>
</evidence>
<dbReference type="Proteomes" id="UP000279760">
    <property type="component" value="Chromosome 1"/>
</dbReference>
<dbReference type="PANTHER" id="PTHR30146:SF151">
    <property type="entry name" value="HTH-TYPE TRANSCRIPTIONAL REPRESSOR CYTR"/>
    <property type="match status" value="1"/>
</dbReference>
<dbReference type="SUPFAM" id="SSF53822">
    <property type="entry name" value="Periplasmic binding protein-like I"/>
    <property type="match status" value="1"/>
</dbReference>
<keyword evidence="4" id="KW-0804">Transcription</keyword>
<sequence>MSTKTLPTLQDVADRAGVSKAVASRAFSKEKKPISEVKKQRVLQAAEELGYVMNPFAQSLNSNTTGLVAIVVNHISDLSDLELFDHLLRGLQSIGKLPIFIRIKTEQDIASITDNAFVHRVDAAIIFSDLIEPKDMPKLFLTPRVINLNGQNWDNTWSVLLDEEQAIQDAVNYAVQSGVKEVHLLAGRQSSAVEERRLALYQDNLERHDISLKNIAYCNYKYNEAKQYLIGNSNDIVQPNNGVICTSDAMAMAAVDSFGNQDDRPVIIGFDNTFFSHFGSYQFPSIGYSKEELIDIVLELISLSSDKENLSGEKYIRNFFNCH</sequence>
<dbReference type="EMBL" id="CP033577">
    <property type="protein sequence ID" value="AYV22515.1"/>
    <property type="molecule type" value="Genomic_DNA"/>
</dbReference>
<organism evidence="5 6">
    <name type="scientific">Vibrio mediterranei</name>
    <dbReference type="NCBI Taxonomy" id="689"/>
    <lineage>
        <taxon>Bacteria</taxon>
        <taxon>Pseudomonadati</taxon>
        <taxon>Pseudomonadota</taxon>
        <taxon>Gammaproteobacteria</taxon>
        <taxon>Vibrionales</taxon>
        <taxon>Vibrionaceae</taxon>
        <taxon>Vibrio</taxon>
    </lineage>
</organism>
<dbReference type="RefSeq" id="WP_006071543.1">
    <property type="nucleotide sequence ID" value="NZ_CP033577.1"/>
</dbReference>
<evidence type="ECO:0000313" key="5">
    <source>
        <dbReference type="EMBL" id="AYV22515.1"/>
    </source>
</evidence>
<keyword evidence="1" id="KW-0678">Repressor</keyword>
<dbReference type="Pfam" id="PF00356">
    <property type="entry name" value="LacI"/>
    <property type="match status" value="1"/>
</dbReference>
<dbReference type="Gene3D" id="1.10.260.40">
    <property type="entry name" value="lambda repressor-like DNA-binding domains"/>
    <property type="match status" value="1"/>
</dbReference>
<dbReference type="InterPro" id="IPR010982">
    <property type="entry name" value="Lambda_DNA-bd_dom_sf"/>
</dbReference>